<dbReference type="Gene3D" id="3.40.50.300">
    <property type="entry name" value="P-loop containing nucleotide triphosphate hydrolases"/>
    <property type="match status" value="1"/>
</dbReference>
<comment type="similarity">
    <text evidence="1">Belongs to the sulfotransferase 1 family.</text>
</comment>
<accession>A0AB39X7W8</accession>
<sequence>MSSSTAQLFWLASYPKSGNTWTRSFIAALKKVAGDTDEAKKSADDSIDIDLNELRTGPIASGREWVEQALGFSLDGFNPDEIDALRPDAYRYVNTMAEELSYHKAHDAYSWVGQGSAQQPMFPNEVTRGALYIVRNPLDVCISFANHSKCSIDEAIARMNYEDGGFCKTSIGQANQLRQWLWRWSDHVRSWQQSGLPLKLVRYEDMRLNPLDTFTEIARFLELPHHQEAIEAALELTRFERLQEKERHSGFREKPPGVESFFRKGIVGDWRTTLSPEQVQRIVENHNEVMAELGYLP</sequence>
<dbReference type="SUPFAM" id="SSF52540">
    <property type="entry name" value="P-loop containing nucleoside triphosphate hydrolases"/>
    <property type="match status" value="1"/>
</dbReference>
<organism evidence="4">
    <name type="scientific">Pseudidiomarina sp. PP-1MA</name>
    <dbReference type="NCBI Taxonomy" id="3237706"/>
    <lineage>
        <taxon>Bacteria</taxon>
        <taxon>Pseudomonadati</taxon>
        <taxon>Pseudomonadota</taxon>
        <taxon>Gammaproteobacteria</taxon>
        <taxon>Alteromonadales</taxon>
        <taxon>Idiomarinaceae</taxon>
        <taxon>Pseudidiomarina</taxon>
    </lineage>
</organism>
<evidence type="ECO:0000256" key="1">
    <source>
        <dbReference type="ARBA" id="ARBA00005771"/>
    </source>
</evidence>
<dbReference type="InterPro" id="IPR027417">
    <property type="entry name" value="P-loop_NTPase"/>
</dbReference>
<proteinExistence type="inferred from homology"/>
<feature type="domain" description="Sulfotransferase" evidence="3">
    <location>
        <begin position="131"/>
        <end position="293"/>
    </location>
</feature>
<dbReference type="AlphaFoldDB" id="A0AB39X7W8"/>
<dbReference type="PANTHER" id="PTHR11783">
    <property type="entry name" value="SULFOTRANSFERASE SULT"/>
    <property type="match status" value="1"/>
</dbReference>
<keyword evidence="2" id="KW-0808">Transferase</keyword>
<evidence type="ECO:0000313" key="4">
    <source>
        <dbReference type="EMBL" id="XDV10125.1"/>
    </source>
</evidence>
<evidence type="ECO:0000256" key="2">
    <source>
        <dbReference type="ARBA" id="ARBA00022679"/>
    </source>
</evidence>
<name>A0AB39X7W8_9GAMM</name>
<reference evidence="4" key="1">
    <citation type="submission" date="2024-07" db="EMBL/GenBank/DDBJ databases">
        <title>Whole genome sequence of bacterial strains from algal surface.</title>
        <authorList>
            <person name="Kumar P."/>
        </authorList>
    </citation>
    <scope>NUCLEOTIDE SEQUENCE</scope>
    <source>
        <strain evidence="4">PP-1MA</strain>
    </source>
</reference>
<dbReference type="RefSeq" id="WP_369743437.1">
    <property type="nucleotide sequence ID" value="NZ_CP165718.1"/>
</dbReference>
<dbReference type="GO" id="GO:0008146">
    <property type="term" value="F:sulfotransferase activity"/>
    <property type="evidence" value="ECO:0007669"/>
    <property type="project" value="InterPro"/>
</dbReference>
<dbReference type="Pfam" id="PF00685">
    <property type="entry name" value="Sulfotransfer_1"/>
    <property type="match status" value="1"/>
</dbReference>
<evidence type="ECO:0000259" key="3">
    <source>
        <dbReference type="Pfam" id="PF00685"/>
    </source>
</evidence>
<protein>
    <submittedName>
        <fullName evidence="4">Sulfotransferase domain-containing protein</fullName>
    </submittedName>
</protein>
<dbReference type="InterPro" id="IPR000863">
    <property type="entry name" value="Sulfotransferase_dom"/>
</dbReference>
<gene>
    <name evidence="4" type="ORF">AB8S08_02660</name>
</gene>
<dbReference type="EMBL" id="CP165718">
    <property type="protein sequence ID" value="XDV10125.1"/>
    <property type="molecule type" value="Genomic_DNA"/>
</dbReference>